<dbReference type="Pfam" id="PF13640">
    <property type="entry name" value="2OG-FeII_Oxy_3"/>
    <property type="match status" value="1"/>
</dbReference>
<dbReference type="InterPro" id="IPR044862">
    <property type="entry name" value="Pro_4_hyd_alph_FE2OG_OXY"/>
</dbReference>
<sequence>MSFILKKCWIMRSRDLIKLTLRGTKNCSSETSPISRVFLTEKLTHHNLESLIVKESIDAIVIPKYCSPSLCKVLSSYMLNSQVERYDHEIYNTETRKIEKIYAGVDRVGLPFNKVFSEMDNLKKIKIREEYYELAKKLMKNFREVCGDFISPIDRLRLELEDTFSEGARVGRFEGRQMLCGIGRVSDPALSLGGEQPHFDMLPEYIYPLDKQFAANIYIKVPKQGGMLKIWGRKTYSREKIIELSLDKNIVKDEEEPVEILPQEGDLIIFNTRRPHAVTRFNSDFRISLQTFIGYKTGEPLFLWN</sequence>
<name>A0ABM4CJB2_HYDVU</name>
<dbReference type="Gene3D" id="2.60.120.620">
    <property type="entry name" value="q2cbj1_9rhob like domain"/>
    <property type="match status" value="1"/>
</dbReference>
<reference evidence="3" key="1">
    <citation type="submission" date="2025-08" db="UniProtKB">
        <authorList>
            <consortium name="RefSeq"/>
        </authorList>
    </citation>
    <scope>IDENTIFICATION</scope>
</reference>
<evidence type="ECO:0000259" key="1">
    <source>
        <dbReference type="Pfam" id="PF13640"/>
    </source>
</evidence>
<dbReference type="Proteomes" id="UP001652625">
    <property type="component" value="Chromosome 09"/>
</dbReference>
<proteinExistence type="predicted"/>
<feature type="domain" description="Prolyl 4-hydroxylase alpha subunit Fe(2+) 2OG dioxygenase" evidence="1">
    <location>
        <begin position="196"/>
        <end position="293"/>
    </location>
</feature>
<evidence type="ECO:0000313" key="3">
    <source>
        <dbReference type="RefSeq" id="XP_065661842.1"/>
    </source>
</evidence>
<organism evidence="2 3">
    <name type="scientific">Hydra vulgaris</name>
    <name type="common">Hydra</name>
    <name type="synonym">Hydra attenuata</name>
    <dbReference type="NCBI Taxonomy" id="6087"/>
    <lineage>
        <taxon>Eukaryota</taxon>
        <taxon>Metazoa</taxon>
        <taxon>Cnidaria</taxon>
        <taxon>Hydrozoa</taxon>
        <taxon>Hydroidolina</taxon>
        <taxon>Anthoathecata</taxon>
        <taxon>Aplanulata</taxon>
        <taxon>Hydridae</taxon>
        <taxon>Hydra</taxon>
    </lineage>
</organism>
<dbReference type="GeneID" id="100204208"/>
<gene>
    <name evidence="3" type="primary">LOC100204208</name>
</gene>
<accession>A0ABM4CJB2</accession>
<dbReference type="RefSeq" id="XP_065661842.1">
    <property type="nucleotide sequence ID" value="XM_065805770.1"/>
</dbReference>
<keyword evidence="2" id="KW-1185">Reference proteome</keyword>
<evidence type="ECO:0000313" key="2">
    <source>
        <dbReference type="Proteomes" id="UP001652625"/>
    </source>
</evidence>
<protein>
    <submittedName>
        <fullName evidence="3">Uncharacterized protein LOC100204208 isoform X2</fullName>
    </submittedName>
</protein>